<dbReference type="AlphaFoldDB" id="A0A6N7XU14"/>
<feature type="active site" description="Tele-phosphohistidine intermediate" evidence="7">
    <location>
        <position position="75"/>
    </location>
</feature>
<evidence type="ECO:0000256" key="9">
    <source>
        <dbReference type="PROSITE-ProRule" id="PRU00418"/>
    </source>
</evidence>
<feature type="binding site" evidence="8">
    <location>
        <position position="78"/>
    </location>
    <ligand>
        <name>Mg(2+)</name>
        <dbReference type="ChEBI" id="CHEBI:18420"/>
        <note>ligand shared between all trimeric partners</note>
    </ligand>
</feature>
<evidence type="ECO:0000313" key="11">
    <source>
        <dbReference type="Proteomes" id="UP000469523"/>
    </source>
</evidence>
<dbReference type="PANTHER" id="PTHR34382">
    <property type="entry name" value="PTS SYSTEM N,N'-DIACETYLCHITOBIOSE-SPECIFIC EIIA COMPONENT"/>
    <property type="match status" value="1"/>
</dbReference>
<dbReference type="GO" id="GO:0009401">
    <property type="term" value="P:phosphoenolpyruvate-dependent sugar phosphotransferase system"/>
    <property type="evidence" value="ECO:0007669"/>
    <property type="project" value="UniProtKB-KW"/>
</dbReference>
<dbReference type="GO" id="GO:0016740">
    <property type="term" value="F:transferase activity"/>
    <property type="evidence" value="ECO:0007669"/>
    <property type="project" value="UniProtKB-KW"/>
</dbReference>
<evidence type="ECO:0000256" key="2">
    <source>
        <dbReference type="ARBA" id="ARBA00022448"/>
    </source>
</evidence>
<dbReference type="Proteomes" id="UP000469523">
    <property type="component" value="Unassembled WGS sequence"/>
</dbReference>
<reference evidence="10 11" key="1">
    <citation type="submission" date="2019-09" db="EMBL/GenBank/DDBJ databases">
        <title>In-depth cultivation of the pig gut microbiome towards novel bacterial diversity and tailored functional studies.</title>
        <authorList>
            <person name="Wylensek D."/>
            <person name="Hitch T.C.A."/>
            <person name="Clavel T."/>
        </authorList>
    </citation>
    <scope>NUCLEOTIDE SEQUENCE [LARGE SCALE GENOMIC DNA]</scope>
    <source>
        <strain evidence="10 11">WCA3-693-APC-4?</strain>
    </source>
</reference>
<evidence type="ECO:0000256" key="7">
    <source>
        <dbReference type="PIRSR" id="PIRSR000699-1"/>
    </source>
</evidence>
<comment type="cofactor">
    <cofactor evidence="8">
        <name>Mg(2+)</name>
        <dbReference type="ChEBI" id="CHEBI:18420"/>
    </cofactor>
    <text evidence="8">Binds 1 Mg(2+) ion per trimer.</text>
</comment>
<keyword evidence="5" id="KW-0808">Transferase</keyword>
<keyword evidence="8" id="KW-0460">Magnesium</keyword>
<dbReference type="InterPro" id="IPR003188">
    <property type="entry name" value="PTS_IIA_lac/cel"/>
</dbReference>
<dbReference type="SUPFAM" id="SSF46973">
    <property type="entry name" value="Enzyme IIa from lactose specific PTS, IIa-lac"/>
    <property type="match status" value="1"/>
</dbReference>
<dbReference type="FunFam" id="1.20.58.80:FF:000001">
    <property type="entry name" value="PTS system, lactose-specific IIa component"/>
    <property type="match status" value="1"/>
</dbReference>
<comment type="subcellular location">
    <subcellularLocation>
        <location evidence="1">Cytoplasm</location>
    </subcellularLocation>
</comment>
<evidence type="ECO:0000313" key="10">
    <source>
        <dbReference type="EMBL" id="MSU00913.1"/>
    </source>
</evidence>
<evidence type="ECO:0000256" key="1">
    <source>
        <dbReference type="ARBA" id="ARBA00004496"/>
    </source>
</evidence>
<proteinExistence type="predicted"/>
<gene>
    <name evidence="10" type="ORF">FYJ83_05460</name>
</gene>
<dbReference type="PANTHER" id="PTHR34382:SF7">
    <property type="entry name" value="PTS SYSTEM N,N'-DIACETYLCHITOBIOSE-SPECIFIC EIIA COMPONENT"/>
    <property type="match status" value="1"/>
</dbReference>
<evidence type="ECO:0000256" key="5">
    <source>
        <dbReference type="ARBA" id="ARBA00022679"/>
    </source>
</evidence>
<keyword evidence="6" id="KW-0598">Phosphotransferase system</keyword>
<dbReference type="GO" id="GO:0005737">
    <property type="term" value="C:cytoplasm"/>
    <property type="evidence" value="ECO:0007669"/>
    <property type="project" value="UniProtKB-SubCell"/>
</dbReference>
<feature type="modified residue" description="Phosphohistidine; by HPr" evidence="9">
    <location>
        <position position="75"/>
    </location>
</feature>
<evidence type="ECO:0000256" key="4">
    <source>
        <dbReference type="ARBA" id="ARBA00022597"/>
    </source>
</evidence>
<evidence type="ECO:0000256" key="3">
    <source>
        <dbReference type="ARBA" id="ARBA00022490"/>
    </source>
</evidence>
<dbReference type="GO" id="GO:0046872">
    <property type="term" value="F:metal ion binding"/>
    <property type="evidence" value="ECO:0007669"/>
    <property type="project" value="UniProtKB-KW"/>
</dbReference>
<dbReference type="EMBL" id="VUNQ01000008">
    <property type="protein sequence ID" value="MSU00913.1"/>
    <property type="molecule type" value="Genomic_DNA"/>
</dbReference>
<keyword evidence="8" id="KW-0479">Metal-binding</keyword>
<accession>A0A6N7XU14</accession>
<dbReference type="CDD" id="cd00215">
    <property type="entry name" value="PTS_IIA_lac"/>
    <property type="match status" value="1"/>
</dbReference>
<evidence type="ECO:0000256" key="6">
    <source>
        <dbReference type="ARBA" id="ARBA00022683"/>
    </source>
</evidence>
<keyword evidence="11" id="KW-1185">Reference proteome</keyword>
<dbReference type="PROSITE" id="PS51095">
    <property type="entry name" value="PTS_EIIA_TYPE_3"/>
    <property type="match status" value="1"/>
</dbReference>
<keyword evidence="4" id="KW-0762">Sugar transport</keyword>
<dbReference type="RefSeq" id="WP_154439333.1">
    <property type="nucleotide sequence ID" value="NZ_JAHLPJ010000001.1"/>
</dbReference>
<organism evidence="10 11">
    <name type="scientific">Tissierella pigra</name>
    <dbReference type="NCBI Taxonomy" id="2607614"/>
    <lineage>
        <taxon>Bacteria</taxon>
        <taxon>Bacillati</taxon>
        <taxon>Bacillota</taxon>
        <taxon>Tissierellia</taxon>
        <taxon>Tissierellales</taxon>
        <taxon>Tissierellaceae</taxon>
        <taxon>Tissierella</taxon>
    </lineage>
</organism>
<name>A0A6N7XU14_9FIRM</name>
<evidence type="ECO:0000256" key="8">
    <source>
        <dbReference type="PIRSR" id="PIRSR000699-2"/>
    </source>
</evidence>
<keyword evidence="3" id="KW-0963">Cytoplasm</keyword>
<dbReference type="Gene3D" id="1.20.58.80">
    <property type="entry name" value="Phosphotransferase system, lactose/cellobiose-type IIA subunit"/>
    <property type="match status" value="1"/>
</dbReference>
<protein>
    <submittedName>
        <fullName evidence="10">PTS lactose/cellobiose transporter subunit IIA</fullName>
    </submittedName>
</protein>
<comment type="caution">
    <text evidence="10">The sequence shown here is derived from an EMBL/GenBank/DDBJ whole genome shotgun (WGS) entry which is preliminary data.</text>
</comment>
<dbReference type="InterPro" id="IPR036542">
    <property type="entry name" value="PTS_IIA_lac/cel_sf"/>
</dbReference>
<keyword evidence="2" id="KW-0813">Transport</keyword>
<dbReference type="PIRSF" id="PIRSF000699">
    <property type="entry name" value="PTS_IILac_III"/>
    <property type="match status" value="1"/>
</dbReference>
<sequence>MDLELIIMNIINYSGEARSLCMEAIEYAKDGEFQRAKDSIKEANERLSEVHKIQTELIQEEARGEGKSVSLLLVHAQDHLMNAITVRDMANEFINLYEVLMELKGEKRYD</sequence>
<dbReference type="Pfam" id="PF02255">
    <property type="entry name" value="PTS_IIA"/>
    <property type="match status" value="1"/>
</dbReference>